<proteinExistence type="predicted"/>
<dbReference type="InParanoid" id="A0A7J8I026"/>
<accession>A0A7J8I026</accession>
<keyword evidence="2" id="KW-1185">Reference proteome</keyword>
<dbReference type="Proteomes" id="UP000550707">
    <property type="component" value="Unassembled WGS sequence"/>
</dbReference>
<sequence length="136" mass="15720">MGFVEVRQWPSWPSLLPTGHRNLTGFTQIKPNSSTSPGSCSMLDGSTCFNLAHNSLPCELFSTTLSLSHPHLSTQTIQKTIAFTVLTFFEQLLRYVRVGYFSDHVCNNHYYRNENRCQNVLFTQYIPRLFFLIFNF</sequence>
<dbReference type="EMBL" id="JACASF010000005">
    <property type="protein sequence ID" value="KAF6477986.1"/>
    <property type="molecule type" value="Genomic_DNA"/>
</dbReference>
<name>A0A7J8I026_MOLMO</name>
<evidence type="ECO:0000313" key="1">
    <source>
        <dbReference type="EMBL" id="KAF6477986.1"/>
    </source>
</evidence>
<organism evidence="1 2">
    <name type="scientific">Molossus molossus</name>
    <name type="common">Pallas' mastiff bat</name>
    <name type="synonym">Vespertilio molossus</name>
    <dbReference type="NCBI Taxonomy" id="27622"/>
    <lineage>
        <taxon>Eukaryota</taxon>
        <taxon>Metazoa</taxon>
        <taxon>Chordata</taxon>
        <taxon>Craniata</taxon>
        <taxon>Vertebrata</taxon>
        <taxon>Euteleostomi</taxon>
        <taxon>Mammalia</taxon>
        <taxon>Eutheria</taxon>
        <taxon>Laurasiatheria</taxon>
        <taxon>Chiroptera</taxon>
        <taxon>Yangochiroptera</taxon>
        <taxon>Molossidae</taxon>
        <taxon>Molossus</taxon>
    </lineage>
</organism>
<comment type="caution">
    <text evidence="1">The sequence shown here is derived from an EMBL/GenBank/DDBJ whole genome shotgun (WGS) entry which is preliminary data.</text>
</comment>
<protein>
    <submittedName>
        <fullName evidence="1">Uncharacterized protein</fullName>
    </submittedName>
</protein>
<evidence type="ECO:0000313" key="2">
    <source>
        <dbReference type="Proteomes" id="UP000550707"/>
    </source>
</evidence>
<reference evidence="1 2" key="1">
    <citation type="journal article" date="2020" name="Nature">
        <title>Six reference-quality genomes reveal evolution of bat adaptations.</title>
        <authorList>
            <person name="Jebb D."/>
            <person name="Huang Z."/>
            <person name="Pippel M."/>
            <person name="Hughes G.M."/>
            <person name="Lavrichenko K."/>
            <person name="Devanna P."/>
            <person name="Winkler S."/>
            <person name="Jermiin L.S."/>
            <person name="Skirmuntt E.C."/>
            <person name="Katzourakis A."/>
            <person name="Burkitt-Gray L."/>
            <person name="Ray D.A."/>
            <person name="Sullivan K.A.M."/>
            <person name="Roscito J.G."/>
            <person name="Kirilenko B.M."/>
            <person name="Davalos L.M."/>
            <person name="Corthals A.P."/>
            <person name="Power M.L."/>
            <person name="Jones G."/>
            <person name="Ransome R.D."/>
            <person name="Dechmann D.K.N."/>
            <person name="Locatelli A.G."/>
            <person name="Puechmaille S.J."/>
            <person name="Fedrigo O."/>
            <person name="Jarvis E.D."/>
            <person name="Hiller M."/>
            <person name="Vernes S.C."/>
            <person name="Myers E.W."/>
            <person name="Teeling E.C."/>
        </authorList>
    </citation>
    <scope>NUCLEOTIDE SEQUENCE [LARGE SCALE GENOMIC DNA]</scope>
    <source>
        <strain evidence="1">MMolMol1</strain>
        <tissue evidence="1">Muscle</tissue>
    </source>
</reference>
<gene>
    <name evidence="1" type="ORF">HJG59_010878</name>
</gene>
<dbReference type="AlphaFoldDB" id="A0A7J8I026"/>